<dbReference type="EMBL" id="RDQH01000341">
    <property type="protein sequence ID" value="RXH73286.1"/>
    <property type="molecule type" value="Genomic_DNA"/>
</dbReference>
<name>A0A498HPA4_MALDO</name>
<keyword evidence="2" id="KW-1185">Reference proteome</keyword>
<evidence type="ECO:0000313" key="2">
    <source>
        <dbReference type="Proteomes" id="UP000290289"/>
    </source>
</evidence>
<comment type="caution">
    <text evidence="1">The sequence shown here is derived from an EMBL/GenBank/DDBJ whole genome shotgun (WGS) entry which is preliminary data.</text>
</comment>
<evidence type="ECO:0000313" key="1">
    <source>
        <dbReference type="EMBL" id="RXH73286.1"/>
    </source>
</evidence>
<reference evidence="1 2" key="1">
    <citation type="submission" date="2018-10" db="EMBL/GenBank/DDBJ databases">
        <title>A high-quality apple genome assembly.</title>
        <authorList>
            <person name="Hu J."/>
        </authorList>
    </citation>
    <scope>NUCLEOTIDE SEQUENCE [LARGE SCALE GENOMIC DNA]</scope>
    <source>
        <strain evidence="2">cv. HFTH1</strain>
        <tissue evidence="1">Young leaf</tissue>
    </source>
</reference>
<sequence>MTLDRRRGFVGSVISLHEERQTVDIARRRTLRIKLVVELSPAADDYLPSVWQNMVGGVPAAGGQAVVVLLPVTTIAWLVNPHLALPVVEATGLDQAAVGGNGAGGAPDIGLDHEWAEGVGGDVVLNGVGSAVNFESGVVGILAAFTIGQGQVGHAKVGAVVDDDAVVVEELQVHGGNADVLLQEHPFAAAGVGRLRNYEEEVE</sequence>
<proteinExistence type="predicted"/>
<accession>A0A498HPA4</accession>
<dbReference type="AlphaFoldDB" id="A0A498HPA4"/>
<gene>
    <name evidence="1" type="ORF">DVH24_012970</name>
</gene>
<protein>
    <submittedName>
        <fullName evidence="1">Uncharacterized protein</fullName>
    </submittedName>
</protein>
<dbReference type="Proteomes" id="UP000290289">
    <property type="component" value="Chromosome 15"/>
</dbReference>
<organism evidence="1 2">
    <name type="scientific">Malus domestica</name>
    <name type="common">Apple</name>
    <name type="synonym">Pyrus malus</name>
    <dbReference type="NCBI Taxonomy" id="3750"/>
    <lineage>
        <taxon>Eukaryota</taxon>
        <taxon>Viridiplantae</taxon>
        <taxon>Streptophyta</taxon>
        <taxon>Embryophyta</taxon>
        <taxon>Tracheophyta</taxon>
        <taxon>Spermatophyta</taxon>
        <taxon>Magnoliopsida</taxon>
        <taxon>eudicotyledons</taxon>
        <taxon>Gunneridae</taxon>
        <taxon>Pentapetalae</taxon>
        <taxon>rosids</taxon>
        <taxon>fabids</taxon>
        <taxon>Rosales</taxon>
        <taxon>Rosaceae</taxon>
        <taxon>Amygdaloideae</taxon>
        <taxon>Maleae</taxon>
        <taxon>Malus</taxon>
    </lineage>
</organism>